<dbReference type="eggNOG" id="COG1289">
    <property type="taxonomic scope" value="Bacteria"/>
</dbReference>
<dbReference type="PANTHER" id="PTHR30509">
    <property type="entry name" value="P-HYDROXYBENZOIC ACID EFFLUX PUMP SUBUNIT-RELATED"/>
    <property type="match status" value="1"/>
</dbReference>
<evidence type="ECO:0000256" key="7">
    <source>
        <dbReference type="SAM" id="Phobius"/>
    </source>
</evidence>
<comment type="similarity">
    <text evidence="6">Belongs to the YccS/YhfK family.</text>
</comment>
<protein>
    <recommendedName>
        <fullName evidence="8">Integral membrane bound transporter domain-containing protein</fullName>
    </recommendedName>
</protein>
<keyword evidence="10" id="KW-1185">Reference proteome</keyword>
<dbReference type="PANTHER" id="PTHR30509:SF8">
    <property type="entry name" value="INNER MEMBRANE PROTEIN YCCS"/>
    <property type="match status" value="1"/>
</dbReference>
<feature type="transmembrane region" description="Helical" evidence="7">
    <location>
        <begin position="508"/>
        <end position="529"/>
    </location>
</feature>
<evidence type="ECO:0000313" key="9">
    <source>
        <dbReference type="EMBL" id="ADW67575.1"/>
    </source>
</evidence>
<evidence type="ECO:0000256" key="3">
    <source>
        <dbReference type="ARBA" id="ARBA00022692"/>
    </source>
</evidence>
<dbReference type="InterPro" id="IPR049453">
    <property type="entry name" value="Memb_transporter_dom"/>
</dbReference>
<proteinExistence type="inferred from homology"/>
<feature type="transmembrane region" description="Helical" evidence="7">
    <location>
        <begin position="74"/>
        <end position="92"/>
    </location>
</feature>
<organism evidence="10">
    <name type="scientific">Granulicella tundricola (strain ATCC BAA-1859 / DSM 23138 / MP5ACTX9)</name>
    <dbReference type="NCBI Taxonomy" id="1198114"/>
    <lineage>
        <taxon>Bacteria</taxon>
        <taxon>Pseudomonadati</taxon>
        <taxon>Acidobacteriota</taxon>
        <taxon>Terriglobia</taxon>
        <taxon>Terriglobales</taxon>
        <taxon>Acidobacteriaceae</taxon>
        <taxon>Granulicella</taxon>
    </lineage>
</organism>
<feature type="transmembrane region" description="Helical" evidence="7">
    <location>
        <begin position="464"/>
        <end position="488"/>
    </location>
</feature>
<accession>E8WY36</accession>
<comment type="subcellular location">
    <subcellularLocation>
        <location evidence="1">Cell membrane</location>
        <topology evidence="1">Multi-pass membrane protein</topology>
    </subcellularLocation>
</comment>
<dbReference type="PaxDb" id="1198114-AciX9_0503"/>
<dbReference type="GO" id="GO:0005886">
    <property type="term" value="C:plasma membrane"/>
    <property type="evidence" value="ECO:0007669"/>
    <property type="project" value="UniProtKB-SubCell"/>
</dbReference>
<feature type="transmembrane region" description="Helical" evidence="7">
    <location>
        <begin position="150"/>
        <end position="169"/>
    </location>
</feature>
<evidence type="ECO:0000256" key="5">
    <source>
        <dbReference type="ARBA" id="ARBA00023136"/>
    </source>
</evidence>
<evidence type="ECO:0000256" key="2">
    <source>
        <dbReference type="ARBA" id="ARBA00022475"/>
    </source>
</evidence>
<name>E8WY36_GRATM</name>
<keyword evidence="3 7" id="KW-0812">Transmembrane</keyword>
<dbReference type="STRING" id="1198114.AciX9_0503"/>
<feature type="domain" description="Integral membrane bound transporter" evidence="8">
    <location>
        <begin position="405"/>
        <end position="523"/>
    </location>
</feature>
<dbReference type="EMBL" id="CP002480">
    <property type="protein sequence ID" value="ADW67575.1"/>
    <property type="molecule type" value="Genomic_DNA"/>
</dbReference>
<dbReference type="KEGG" id="acm:AciX9_0503"/>
<sequence>MGWRSLAARMRLLRPSSAPVSLRSLQWSRGLRGGLAVGVSIVGSHLLGRAEGWVALGSFYVVLADNGGPYRSRLKTIATLLVGGLCSLVLGALASGNVASMVAMTLAVCFAYTFARALSQYVASTSVLILVIYFAMLSPNHQSAHALGNAALLFCCGWLWGASLSLFFWPLDPFRPARQAVAQCYRTLSGLAGMVAEDARAEAAVGLRTPMVLQHRRLRLEIEAARRALEQTKARSAVRTIRARNLSVLLELADIFFASTIRAGELLELASGAECERIREWTRGMGAAYAGVAEALVKRPQGDELGRMVPESEADVARAAGSPIFEHLAAERRDGRETLLLAVDAVDAIWSGVERIGSETAVSELQQMTEAGRGWADAVRSNWSFRSVMMKHALRVALVGAADAVIMRVVHVNHGFWLAMTSLIVLQPNVAHTMQRSLQRVRGTLAGGLLAALLALSLQWPPLLIAVIVLFAVLTCAFYAVDYGWYCFFLTPTFVLMSLPRVHDWHFAAVRVGLTLLGVAISLGAMRVLWPETERMDLGRFFANCCAAEAAYARAILALWPLRGTAGERGARQFVASRRRACGLASNDAEECVERILLEPVALSRRGVSEEMEERREERWQHELTFVTYTRRLTQSLLSFARLAHGEADTAVRLEALAVRLEGLGQRLASGDGGGLAARASGPVMESEDLPHVQIRRLERQVGVLEGAVSAAHLL</sequence>
<evidence type="ECO:0000256" key="4">
    <source>
        <dbReference type="ARBA" id="ARBA00022989"/>
    </source>
</evidence>
<keyword evidence="4 7" id="KW-1133">Transmembrane helix</keyword>
<keyword evidence="2" id="KW-1003">Cell membrane</keyword>
<gene>
    <name evidence="9" type="ordered locus">AciX9_0503</name>
</gene>
<feature type="transmembrane region" description="Helical" evidence="7">
    <location>
        <begin position="121"/>
        <end position="138"/>
    </location>
</feature>
<evidence type="ECO:0000259" key="8">
    <source>
        <dbReference type="Pfam" id="PF13515"/>
    </source>
</evidence>
<dbReference type="HOGENOM" id="CLU_013315_2_0_0"/>
<evidence type="ECO:0000256" key="1">
    <source>
        <dbReference type="ARBA" id="ARBA00004651"/>
    </source>
</evidence>
<dbReference type="Proteomes" id="UP000000343">
    <property type="component" value="Chromosome"/>
</dbReference>
<evidence type="ECO:0000256" key="6">
    <source>
        <dbReference type="ARBA" id="ARBA00043993"/>
    </source>
</evidence>
<evidence type="ECO:0000313" key="10">
    <source>
        <dbReference type="Proteomes" id="UP000000343"/>
    </source>
</evidence>
<feature type="transmembrane region" description="Helical" evidence="7">
    <location>
        <begin position="441"/>
        <end position="458"/>
    </location>
</feature>
<dbReference type="AlphaFoldDB" id="E8WY36"/>
<reference evidence="10" key="1">
    <citation type="submission" date="2011-01" db="EMBL/GenBank/DDBJ databases">
        <title>Complete sequence of chromosome of Acidobacterium sp. MP5ACTX9.</title>
        <authorList>
            <consortium name="US DOE Joint Genome Institute"/>
            <person name="Lucas S."/>
            <person name="Copeland A."/>
            <person name="Lapidus A."/>
            <person name="Cheng J.-F."/>
            <person name="Goodwin L."/>
            <person name="Pitluck S."/>
            <person name="Teshima H."/>
            <person name="Detter J.C."/>
            <person name="Han C."/>
            <person name="Tapia R."/>
            <person name="Land M."/>
            <person name="Hauser L."/>
            <person name="Kyrpides N."/>
            <person name="Ivanova N."/>
            <person name="Ovchinnikova G."/>
            <person name="Pagani I."/>
            <person name="Rawat S.R."/>
            <person name="Mannisto M."/>
            <person name="Haggblom M.M."/>
            <person name="Woyke T."/>
        </authorList>
    </citation>
    <scope>NUCLEOTIDE SEQUENCE [LARGE SCALE GENOMIC DNA]</scope>
    <source>
        <strain evidence="10">MP5ACTX9</strain>
    </source>
</reference>
<dbReference type="Pfam" id="PF13515">
    <property type="entry name" value="FUSC_2"/>
    <property type="match status" value="1"/>
</dbReference>
<dbReference type="OrthoDB" id="5479971at2"/>
<keyword evidence="5 7" id="KW-0472">Membrane</keyword>